<organism evidence="2 3">
    <name type="scientific">Helicobacter anseris</name>
    <dbReference type="NCBI Taxonomy" id="375926"/>
    <lineage>
        <taxon>Bacteria</taxon>
        <taxon>Pseudomonadati</taxon>
        <taxon>Campylobacterota</taxon>
        <taxon>Epsilonproteobacteria</taxon>
        <taxon>Campylobacterales</taxon>
        <taxon>Helicobacteraceae</taxon>
        <taxon>Helicobacter</taxon>
    </lineage>
</organism>
<keyword evidence="1" id="KW-1133">Transmembrane helix</keyword>
<proteinExistence type="predicted"/>
<keyword evidence="3" id="KW-1185">Reference proteome</keyword>
<evidence type="ECO:0000313" key="2">
    <source>
        <dbReference type="EMBL" id="RDU74572.1"/>
    </source>
</evidence>
<protein>
    <submittedName>
        <fullName evidence="2">Uncharacterized protein</fullName>
    </submittedName>
</protein>
<dbReference type="AlphaFoldDB" id="A0A3D8JAX7"/>
<dbReference type="OrthoDB" id="5327109at2"/>
<evidence type="ECO:0000256" key="1">
    <source>
        <dbReference type="SAM" id="Phobius"/>
    </source>
</evidence>
<accession>A0A3D8JAX7</accession>
<keyword evidence="1" id="KW-0812">Transmembrane</keyword>
<reference evidence="2 3" key="1">
    <citation type="submission" date="2018-04" db="EMBL/GenBank/DDBJ databases">
        <title>Novel Campyloabacter and Helicobacter Species and Strains.</title>
        <authorList>
            <person name="Mannion A.J."/>
            <person name="Shen Z."/>
            <person name="Fox J.G."/>
        </authorList>
    </citation>
    <scope>NUCLEOTIDE SEQUENCE [LARGE SCALE GENOMIC DNA]</scope>
    <source>
        <strain evidence="2 3">MIT 04-9362</strain>
    </source>
</reference>
<feature type="transmembrane region" description="Helical" evidence="1">
    <location>
        <begin position="6"/>
        <end position="30"/>
    </location>
</feature>
<sequence>MKKTFWPFGILLVIVFGVLLLVALVYISLIQPNPNDNAYMQKYRDVEKNIDVLLSDSKVFLENYSVYLSANQKYTLQDELIPPYLIKAKKIEKTQQNIFLQTPSKLYLFLVSKTKNQEIKILNYQVFATRYYDNDYKNKFDLLAEDANLKSFDFAPQKQGRWKITLEITFLYHQKESKVYLQRDFVVKN</sequence>
<evidence type="ECO:0000313" key="3">
    <source>
        <dbReference type="Proteomes" id="UP000256695"/>
    </source>
</evidence>
<dbReference type="Proteomes" id="UP000256695">
    <property type="component" value="Unassembled WGS sequence"/>
</dbReference>
<dbReference type="EMBL" id="NXLX01000001">
    <property type="protein sequence ID" value="RDU74572.1"/>
    <property type="molecule type" value="Genomic_DNA"/>
</dbReference>
<gene>
    <name evidence="2" type="ORF">CQA57_00550</name>
</gene>
<name>A0A3D8JAX7_9HELI</name>
<comment type="caution">
    <text evidence="2">The sequence shown here is derived from an EMBL/GenBank/DDBJ whole genome shotgun (WGS) entry which is preliminary data.</text>
</comment>
<keyword evidence="1" id="KW-0472">Membrane</keyword>
<dbReference type="RefSeq" id="WP_115578281.1">
    <property type="nucleotide sequence ID" value="NZ_NXLX01000001.1"/>
</dbReference>